<evidence type="ECO:0008006" key="5">
    <source>
        <dbReference type="Google" id="ProtNLM"/>
    </source>
</evidence>
<evidence type="ECO:0000313" key="4">
    <source>
        <dbReference type="Proteomes" id="UP000602050"/>
    </source>
</evidence>
<dbReference type="Pfam" id="PF11738">
    <property type="entry name" value="DUF3298"/>
    <property type="match status" value="1"/>
</dbReference>
<dbReference type="AlphaFoldDB" id="A0A8J2TN26"/>
<evidence type="ECO:0000313" key="3">
    <source>
        <dbReference type="EMBL" id="GFZ76693.1"/>
    </source>
</evidence>
<evidence type="ECO:0000259" key="2">
    <source>
        <dbReference type="Pfam" id="PF13739"/>
    </source>
</evidence>
<dbReference type="RefSeq" id="WP_188392067.1">
    <property type="nucleotide sequence ID" value="NZ_BMEV01000030.1"/>
</dbReference>
<dbReference type="Gene3D" id="3.30.565.40">
    <property type="entry name" value="Fervidobacterium nodosum Rt17-B1 like"/>
    <property type="match status" value="1"/>
</dbReference>
<dbReference type="InterPro" id="IPR025303">
    <property type="entry name" value="PdaC"/>
</dbReference>
<proteinExistence type="predicted"/>
<dbReference type="Gene3D" id="3.90.640.20">
    <property type="entry name" value="Heat-shock cognate protein, ATPase"/>
    <property type="match status" value="1"/>
</dbReference>
<dbReference type="Pfam" id="PF13739">
    <property type="entry name" value="PdaC"/>
    <property type="match status" value="1"/>
</dbReference>
<dbReference type="Proteomes" id="UP000602050">
    <property type="component" value="Unassembled WGS sequence"/>
</dbReference>
<gene>
    <name evidence="3" type="ORF">GCM10010978_17970</name>
</gene>
<feature type="domain" description="DUF3298" evidence="1">
    <location>
        <begin position="118"/>
        <end position="187"/>
    </location>
</feature>
<dbReference type="InterPro" id="IPR021729">
    <property type="entry name" value="DUF3298"/>
</dbReference>
<sequence>MRQLPDFPVQIYTRKVSGGPNINIYYPHVFQMQNKALEKFINQSIVQKTQSLIDKQIAGAPSVIVEMVGTYEIKNNQRNVLSFTFSNYTYPDNAAHGMTYLNALTFDLNRGQKCTLNQLFEPESNYLDKLSALIKEQMEERDIPLINDFAGIQPDQPFYIADKTIVIFFQLYEYTPYAYGFPMFPISVYELQDIIKEDGPLGRMAENR</sequence>
<reference evidence="3" key="1">
    <citation type="journal article" date="2014" name="Int. J. Syst. Evol. Microbiol.">
        <title>Complete genome sequence of Corynebacterium casei LMG S-19264T (=DSM 44701T), isolated from a smear-ripened cheese.</title>
        <authorList>
            <consortium name="US DOE Joint Genome Institute (JGI-PGF)"/>
            <person name="Walter F."/>
            <person name="Albersmeier A."/>
            <person name="Kalinowski J."/>
            <person name="Ruckert C."/>
        </authorList>
    </citation>
    <scope>NUCLEOTIDE SEQUENCE</scope>
    <source>
        <strain evidence="3">CGMCC 1.12360</strain>
    </source>
</reference>
<dbReference type="EMBL" id="BMEV01000030">
    <property type="protein sequence ID" value="GFZ76693.1"/>
    <property type="molecule type" value="Genomic_DNA"/>
</dbReference>
<comment type="caution">
    <text evidence="3">The sequence shown here is derived from an EMBL/GenBank/DDBJ whole genome shotgun (WGS) entry which is preliminary data.</text>
</comment>
<reference evidence="3" key="2">
    <citation type="submission" date="2020-09" db="EMBL/GenBank/DDBJ databases">
        <authorList>
            <person name="Sun Q."/>
            <person name="Zhou Y."/>
        </authorList>
    </citation>
    <scope>NUCLEOTIDE SEQUENCE</scope>
    <source>
        <strain evidence="3">CGMCC 1.12360</strain>
    </source>
</reference>
<evidence type="ECO:0000259" key="1">
    <source>
        <dbReference type="Pfam" id="PF11738"/>
    </source>
</evidence>
<keyword evidence="4" id="KW-1185">Reference proteome</keyword>
<dbReference type="InterPro" id="IPR037126">
    <property type="entry name" value="PdaC/RsiV-like_sf"/>
</dbReference>
<organism evidence="3 4">
    <name type="scientific">Compostibacillus humi</name>
    <dbReference type="NCBI Taxonomy" id="1245525"/>
    <lineage>
        <taxon>Bacteria</taxon>
        <taxon>Bacillati</taxon>
        <taxon>Bacillota</taxon>
        <taxon>Bacilli</taxon>
        <taxon>Bacillales</taxon>
        <taxon>Bacillaceae</taxon>
        <taxon>Compostibacillus</taxon>
    </lineage>
</organism>
<feature type="domain" description="Deacetylase PdaC" evidence="2">
    <location>
        <begin position="22"/>
        <end position="99"/>
    </location>
</feature>
<name>A0A8J2TN26_9BACI</name>
<accession>A0A8J2TN26</accession>
<protein>
    <recommendedName>
        <fullName evidence="5">DUF3298 domain-containing protein</fullName>
    </recommendedName>
</protein>